<sequence>MSHFQEVIGKKKNNPQDTEIKGKNREGRMNQKVEDPEAKNQVDRVDWVDPTNQEEEEEEEEEAEEGQTQEQANPTLRNPKKA</sequence>
<feature type="compositionally biased region" description="Basic and acidic residues" evidence="1">
    <location>
        <begin position="18"/>
        <end position="47"/>
    </location>
</feature>
<comment type="caution">
    <text evidence="2">The sequence shown here is derived from an EMBL/GenBank/DDBJ whole genome shotgun (WGS) entry which is preliminary data.</text>
</comment>
<keyword evidence="3" id="KW-1185">Reference proteome</keyword>
<protein>
    <submittedName>
        <fullName evidence="2">Uncharacterized protein</fullName>
    </submittedName>
</protein>
<dbReference type="Proteomes" id="UP000029665">
    <property type="component" value="Unassembled WGS sequence"/>
</dbReference>
<proteinExistence type="predicted"/>
<evidence type="ECO:0000313" key="2">
    <source>
        <dbReference type="EMBL" id="CDO70893.1"/>
    </source>
</evidence>
<name>A0A060SET2_PYCCI</name>
<evidence type="ECO:0000313" key="3">
    <source>
        <dbReference type="Proteomes" id="UP000029665"/>
    </source>
</evidence>
<organism evidence="2 3">
    <name type="scientific">Pycnoporus cinnabarinus</name>
    <name type="common">Cinnabar-red polypore</name>
    <name type="synonym">Trametes cinnabarina</name>
    <dbReference type="NCBI Taxonomy" id="5643"/>
    <lineage>
        <taxon>Eukaryota</taxon>
        <taxon>Fungi</taxon>
        <taxon>Dikarya</taxon>
        <taxon>Basidiomycota</taxon>
        <taxon>Agaricomycotina</taxon>
        <taxon>Agaricomycetes</taxon>
        <taxon>Polyporales</taxon>
        <taxon>Polyporaceae</taxon>
        <taxon>Trametes</taxon>
    </lineage>
</organism>
<dbReference type="HOGENOM" id="CLU_2559416_0_0_1"/>
<feature type="region of interest" description="Disordered" evidence="1">
    <location>
        <begin position="1"/>
        <end position="82"/>
    </location>
</feature>
<gene>
    <name evidence="2" type="ORF">BN946_scf184829.g1</name>
</gene>
<accession>A0A060SET2</accession>
<feature type="compositionally biased region" description="Acidic residues" evidence="1">
    <location>
        <begin position="52"/>
        <end position="67"/>
    </location>
</feature>
<evidence type="ECO:0000256" key="1">
    <source>
        <dbReference type="SAM" id="MobiDB-lite"/>
    </source>
</evidence>
<reference evidence="2" key="1">
    <citation type="submission" date="2014-01" db="EMBL/GenBank/DDBJ databases">
        <title>The genome of the white-rot fungus Pycnoporus cinnabarinus: a basidiomycete model with a versatile arsenal for lignocellulosic biomass breakdown.</title>
        <authorList>
            <person name="Levasseur A."/>
            <person name="Lomascolo A."/>
            <person name="Ruiz-Duenas F.J."/>
            <person name="Uzan E."/>
            <person name="Piumi F."/>
            <person name="Kues U."/>
            <person name="Ram A.F.J."/>
            <person name="Murat C."/>
            <person name="Haon M."/>
            <person name="Benoit I."/>
            <person name="Arfi Y."/>
            <person name="Chevret D."/>
            <person name="Drula E."/>
            <person name="Kwon M.J."/>
            <person name="Gouret P."/>
            <person name="Lesage-Meessen L."/>
            <person name="Lombard V."/>
            <person name="Mariette J."/>
            <person name="Noirot C."/>
            <person name="Park J."/>
            <person name="Patyshakuliyeva A."/>
            <person name="Wieneger R.A.B."/>
            <person name="Wosten H.A.B."/>
            <person name="Martin F."/>
            <person name="Coutinho P.M."/>
            <person name="de Vries R."/>
            <person name="Martinez A.T."/>
            <person name="Klopp C."/>
            <person name="Pontarotti P."/>
            <person name="Henrissat B."/>
            <person name="Record E."/>
        </authorList>
    </citation>
    <scope>NUCLEOTIDE SEQUENCE [LARGE SCALE GENOMIC DNA]</scope>
    <source>
        <strain evidence="2">BRFM137</strain>
    </source>
</reference>
<dbReference type="EMBL" id="CCBP010000095">
    <property type="protein sequence ID" value="CDO70893.1"/>
    <property type="molecule type" value="Genomic_DNA"/>
</dbReference>
<dbReference type="AlphaFoldDB" id="A0A060SET2"/>